<dbReference type="InterPro" id="IPR005829">
    <property type="entry name" value="Sugar_transporter_CS"/>
</dbReference>
<feature type="transmembrane region" description="Helical" evidence="8">
    <location>
        <begin position="27"/>
        <end position="45"/>
    </location>
</feature>
<proteinExistence type="predicted"/>
<evidence type="ECO:0000256" key="2">
    <source>
        <dbReference type="ARBA" id="ARBA00022448"/>
    </source>
</evidence>
<evidence type="ECO:0000313" key="11">
    <source>
        <dbReference type="Proteomes" id="UP000621447"/>
    </source>
</evidence>
<dbReference type="CDD" id="cd17367">
    <property type="entry name" value="MFS_KgtP"/>
    <property type="match status" value="1"/>
</dbReference>
<accession>A0ABX2JHS7</accession>
<keyword evidence="2" id="KW-0813">Transport</keyword>
<evidence type="ECO:0000256" key="6">
    <source>
        <dbReference type="ARBA" id="ARBA00022989"/>
    </source>
</evidence>
<comment type="caution">
    <text evidence="10">The sequence shown here is derived from an EMBL/GenBank/DDBJ whole genome shotgun (WGS) entry which is preliminary data.</text>
</comment>
<reference evidence="10 11" key="1">
    <citation type="submission" date="2020-06" db="EMBL/GenBank/DDBJ databases">
        <title>Sphingomonas hominis sp. nov., a member of the Sphingomonas, isolated from the hair of a 22-year-old girl.</title>
        <authorList>
            <person name="Zhang D.-F."/>
            <person name="Cui X.-W."/>
        </authorList>
    </citation>
    <scope>NUCLEOTIDE SEQUENCE [LARGE SCALE GENOMIC DNA]</scope>
    <source>
        <strain evidence="10 11">HHU CXW</strain>
    </source>
</reference>
<dbReference type="PROSITE" id="PS00217">
    <property type="entry name" value="SUGAR_TRANSPORT_2"/>
    <property type="match status" value="1"/>
</dbReference>
<evidence type="ECO:0000256" key="4">
    <source>
        <dbReference type="ARBA" id="ARBA00022692"/>
    </source>
</evidence>
<dbReference type="InterPro" id="IPR020846">
    <property type="entry name" value="MFS_dom"/>
</dbReference>
<feature type="transmembrane region" description="Helical" evidence="8">
    <location>
        <begin position="334"/>
        <end position="358"/>
    </location>
</feature>
<keyword evidence="11" id="KW-1185">Reference proteome</keyword>
<feature type="transmembrane region" description="Helical" evidence="8">
    <location>
        <begin position="114"/>
        <end position="134"/>
    </location>
</feature>
<name>A0ABX2JHS7_9SPHN</name>
<dbReference type="InterPro" id="IPR005828">
    <property type="entry name" value="MFS_sugar_transport-like"/>
</dbReference>
<dbReference type="PANTHER" id="PTHR43528">
    <property type="entry name" value="ALPHA-KETOGLUTARATE PERMEASE"/>
    <property type="match status" value="1"/>
</dbReference>
<dbReference type="EMBL" id="JABULH010000003">
    <property type="protein sequence ID" value="NTS65364.1"/>
    <property type="molecule type" value="Genomic_DNA"/>
</dbReference>
<dbReference type="PROSITE" id="PS50850">
    <property type="entry name" value="MFS"/>
    <property type="match status" value="1"/>
</dbReference>
<feature type="transmembrane region" description="Helical" evidence="8">
    <location>
        <begin position="57"/>
        <end position="78"/>
    </location>
</feature>
<keyword evidence="6 8" id="KW-1133">Transmembrane helix</keyword>
<keyword evidence="3" id="KW-1003">Cell membrane</keyword>
<sequence>MTTAEPGAAPSTRTRLKSIIGGSMGNLVEWFDWYVYAAFTLYFAPHFFPSDDQTAQLLSAAAVFAVGFVMRPVGAWVMGIYSDRHGRKSGLTLSVSLMCVGSLIIALTPGYATIGVLAPTLLVIARLMQGLSVGGEYGASATYLSEMAGKDRRGFFSSFQYVTLISGQLLAILLLLVLQSVMDKPALEEWGWRIPFAVGAVLAVVVFRLRRGLAETESFKNAQASGAPKSGFLALLRHHPKVTALVMLLTAGGTLAFYAYSIYMQKFLVNTSGFTKEAATQINAVTLFVFMLLQPVAGALSDRIGRKPLMIAFGVSGALFTYPIFSALEQTRDMFTAGLLVMAALIIVTGYTSINAVVKAEMFPAHIRALGVALPYALANTIFGGTAEYVALKFKAAGWEQGFYGYVTAMIGISLIVYLQMRDTQRDSLIAED</sequence>
<feature type="transmembrane region" description="Helical" evidence="8">
    <location>
        <begin position="370"/>
        <end position="391"/>
    </location>
</feature>
<evidence type="ECO:0000313" key="10">
    <source>
        <dbReference type="EMBL" id="NTS65364.1"/>
    </source>
</evidence>
<dbReference type="PANTHER" id="PTHR43528:SF5">
    <property type="entry name" value="PROLINE_BETAINE TRANSPORTER"/>
    <property type="match status" value="1"/>
</dbReference>
<evidence type="ECO:0000259" key="9">
    <source>
        <dbReference type="PROSITE" id="PS50850"/>
    </source>
</evidence>
<dbReference type="Gene3D" id="1.20.1250.20">
    <property type="entry name" value="MFS general substrate transporter like domains"/>
    <property type="match status" value="1"/>
</dbReference>
<dbReference type="Proteomes" id="UP000621447">
    <property type="component" value="Unassembled WGS sequence"/>
</dbReference>
<feature type="transmembrane region" description="Helical" evidence="8">
    <location>
        <begin position="309"/>
        <end position="328"/>
    </location>
</feature>
<dbReference type="RefSeq" id="WP_174194150.1">
    <property type="nucleotide sequence ID" value="NZ_JABULH010000003.1"/>
</dbReference>
<evidence type="ECO:0000256" key="8">
    <source>
        <dbReference type="SAM" id="Phobius"/>
    </source>
</evidence>
<protein>
    <submittedName>
        <fullName evidence="10">MFS transporter</fullName>
    </submittedName>
</protein>
<organism evidence="10 11">
    <name type="scientific">Sphingomonas hominis</name>
    <dbReference type="NCBI Taxonomy" id="2741495"/>
    <lineage>
        <taxon>Bacteria</taxon>
        <taxon>Pseudomonadati</taxon>
        <taxon>Pseudomonadota</taxon>
        <taxon>Alphaproteobacteria</taxon>
        <taxon>Sphingomonadales</taxon>
        <taxon>Sphingomonadaceae</taxon>
        <taxon>Sphingomonas</taxon>
    </lineage>
</organism>
<keyword evidence="5" id="KW-0769">Symport</keyword>
<feature type="domain" description="Major facilitator superfamily (MFS) profile" evidence="9">
    <location>
        <begin position="18"/>
        <end position="426"/>
    </location>
</feature>
<feature type="transmembrane region" description="Helical" evidence="8">
    <location>
        <begin position="403"/>
        <end position="421"/>
    </location>
</feature>
<gene>
    <name evidence="10" type="ORF">HRV97_09330</name>
</gene>
<evidence type="ECO:0000256" key="3">
    <source>
        <dbReference type="ARBA" id="ARBA00022475"/>
    </source>
</evidence>
<keyword evidence="7 8" id="KW-0472">Membrane</keyword>
<evidence type="ECO:0000256" key="1">
    <source>
        <dbReference type="ARBA" id="ARBA00004651"/>
    </source>
</evidence>
<feature type="transmembrane region" description="Helical" evidence="8">
    <location>
        <begin position="190"/>
        <end position="209"/>
    </location>
</feature>
<dbReference type="InterPro" id="IPR036259">
    <property type="entry name" value="MFS_trans_sf"/>
</dbReference>
<dbReference type="Pfam" id="PF00083">
    <property type="entry name" value="Sugar_tr"/>
    <property type="match status" value="2"/>
</dbReference>
<dbReference type="SUPFAM" id="SSF103473">
    <property type="entry name" value="MFS general substrate transporter"/>
    <property type="match status" value="1"/>
</dbReference>
<comment type="subcellular location">
    <subcellularLocation>
        <location evidence="1">Cell membrane</location>
        <topology evidence="1">Multi-pass membrane protein</topology>
    </subcellularLocation>
</comment>
<dbReference type="PROSITE" id="PS00216">
    <property type="entry name" value="SUGAR_TRANSPORT_1"/>
    <property type="match status" value="1"/>
</dbReference>
<dbReference type="InterPro" id="IPR051084">
    <property type="entry name" value="H+-coupled_symporters"/>
</dbReference>
<feature type="transmembrane region" description="Helical" evidence="8">
    <location>
        <begin position="242"/>
        <end position="263"/>
    </location>
</feature>
<keyword evidence="4 8" id="KW-0812">Transmembrane</keyword>
<evidence type="ECO:0000256" key="5">
    <source>
        <dbReference type="ARBA" id="ARBA00022847"/>
    </source>
</evidence>
<feature type="transmembrane region" description="Helical" evidence="8">
    <location>
        <begin position="278"/>
        <end position="297"/>
    </location>
</feature>
<feature type="transmembrane region" description="Helical" evidence="8">
    <location>
        <begin position="155"/>
        <end position="178"/>
    </location>
</feature>
<evidence type="ECO:0000256" key="7">
    <source>
        <dbReference type="ARBA" id="ARBA00023136"/>
    </source>
</evidence>